<feature type="compositionally biased region" description="Basic and acidic residues" evidence="1">
    <location>
        <begin position="1"/>
        <end position="12"/>
    </location>
</feature>
<comment type="caution">
    <text evidence="2">The sequence shown here is derived from an EMBL/GenBank/DDBJ whole genome shotgun (WGS) entry which is preliminary data.</text>
</comment>
<evidence type="ECO:0000256" key="1">
    <source>
        <dbReference type="SAM" id="MobiDB-lite"/>
    </source>
</evidence>
<dbReference type="Proteomes" id="UP001341840">
    <property type="component" value="Unassembled WGS sequence"/>
</dbReference>
<accession>A0ABU6XRP4</accession>
<protein>
    <submittedName>
        <fullName evidence="2">Uncharacterized protein</fullName>
    </submittedName>
</protein>
<organism evidence="2 3">
    <name type="scientific">Stylosanthes scabra</name>
    <dbReference type="NCBI Taxonomy" id="79078"/>
    <lineage>
        <taxon>Eukaryota</taxon>
        <taxon>Viridiplantae</taxon>
        <taxon>Streptophyta</taxon>
        <taxon>Embryophyta</taxon>
        <taxon>Tracheophyta</taxon>
        <taxon>Spermatophyta</taxon>
        <taxon>Magnoliopsida</taxon>
        <taxon>eudicotyledons</taxon>
        <taxon>Gunneridae</taxon>
        <taxon>Pentapetalae</taxon>
        <taxon>rosids</taxon>
        <taxon>fabids</taxon>
        <taxon>Fabales</taxon>
        <taxon>Fabaceae</taxon>
        <taxon>Papilionoideae</taxon>
        <taxon>50 kb inversion clade</taxon>
        <taxon>dalbergioids sensu lato</taxon>
        <taxon>Dalbergieae</taxon>
        <taxon>Pterocarpus clade</taxon>
        <taxon>Stylosanthes</taxon>
    </lineage>
</organism>
<sequence length="55" mass="6261">MEKGKEDATKEIMKKHRKKKKIENRGSLSQVIKSPNSSKSTPRSHLDHVSNMAQT</sequence>
<reference evidence="2 3" key="1">
    <citation type="journal article" date="2023" name="Plants (Basel)">
        <title>Bridging the Gap: Combining Genomics and Transcriptomics Approaches to Understand Stylosanthes scabra, an Orphan Legume from the Brazilian Caatinga.</title>
        <authorList>
            <person name="Ferreira-Neto J.R.C."/>
            <person name="da Silva M.D."/>
            <person name="Binneck E."/>
            <person name="de Melo N.F."/>
            <person name="da Silva R.H."/>
            <person name="de Melo A.L.T.M."/>
            <person name="Pandolfi V."/>
            <person name="Bustamante F.O."/>
            <person name="Brasileiro-Vidal A.C."/>
            <person name="Benko-Iseppon A.M."/>
        </authorList>
    </citation>
    <scope>NUCLEOTIDE SEQUENCE [LARGE SCALE GENOMIC DNA]</scope>
    <source>
        <tissue evidence="2">Leaves</tissue>
    </source>
</reference>
<feature type="region of interest" description="Disordered" evidence="1">
    <location>
        <begin position="1"/>
        <end position="55"/>
    </location>
</feature>
<name>A0ABU6XRP4_9FABA</name>
<keyword evidence="3" id="KW-1185">Reference proteome</keyword>
<dbReference type="EMBL" id="JASCZI010212518">
    <property type="protein sequence ID" value="MED6199670.1"/>
    <property type="molecule type" value="Genomic_DNA"/>
</dbReference>
<proteinExistence type="predicted"/>
<feature type="compositionally biased region" description="Polar residues" evidence="1">
    <location>
        <begin position="26"/>
        <end position="43"/>
    </location>
</feature>
<feature type="compositionally biased region" description="Basic residues" evidence="1">
    <location>
        <begin position="13"/>
        <end position="22"/>
    </location>
</feature>
<evidence type="ECO:0000313" key="2">
    <source>
        <dbReference type="EMBL" id="MED6199670.1"/>
    </source>
</evidence>
<evidence type="ECO:0000313" key="3">
    <source>
        <dbReference type="Proteomes" id="UP001341840"/>
    </source>
</evidence>
<gene>
    <name evidence="2" type="ORF">PIB30_078105</name>
</gene>